<proteinExistence type="predicted"/>
<dbReference type="GeneID" id="93393913"/>
<dbReference type="Proteomes" id="UP000254331">
    <property type="component" value="Unassembled WGS sequence"/>
</dbReference>
<dbReference type="PROSITE" id="PS51257">
    <property type="entry name" value="PROKAR_LIPOPROTEIN"/>
    <property type="match status" value="1"/>
</dbReference>
<evidence type="ECO:0008006" key="4">
    <source>
        <dbReference type="Google" id="ProtNLM"/>
    </source>
</evidence>
<name>A0A379FD36_PROVU</name>
<protein>
    <recommendedName>
        <fullName evidence="4">YD repeat-containing protein</fullName>
    </recommendedName>
</protein>
<dbReference type="EMBL" id="UGTW01000001">
    <property type="protein sequence ID" value="SUC17412.1"/>
    <property type="molecule type" value="Genomic_DNA"/>
</dbReference>
<evidence type="ECO:0000256" key="1">
    <source>
        <dbReference type="SAM" id="SignalP"/>
    </source>
</evidence>
<evidence type="ECO:0000313" key="2">
    <source>
        <dbReference type="EMBL" id="SUC17412.1"/>
    </source>
</evidence>
<dbReference type="AlphaFoldDB" id="A0A379FD36"/>
<feature type="chain" id="PRO_5016723009" description="YD repeat-containing protein" evidence="1">
    <location>
        <begin position="23"/>
        <end position="276"/>
    </location>
</feature>
<gene>
    <name evidence="2" type="ORF">NCTC10376_03355</name>
</gene>
<keyword evidence="1" id="KW-0732">Signal</keyword>
<accession>A0A379FD36</accession>
<sequence length="276" mass="32431">MKFPLFFIFSLCTFFITLPVSAMSISCDKSKKQVNASNNMFITINFNYGPIKTITTTSELPEKGRFKAFKGETQFDECGMLTKYDFSTQEYIHEHIETNLLRMSTPYNIKYKYQLKNRHRTHTLYLVEYYDKNNLNQLVDKTSYFYDDDGSLMGTDFAKLSYKGDKISAETIIESTAANQGNSIHYLYDEQGRLLKAIDNDEVTLEFHYGKDGKILRQMQIFTSLYDDIREYDNTCRAWDKYNNCLIWNMVSEVRKDGMIIDTSTATVYNKFEYYE</sequence>
<dbReference type="RefSeq" id="WP_036935949.1">
    <property type="nucleotide sequence ID" value="NZ_CABMNT010000001.1"/>
</dbReference>
<reference evidence="2 3" key="1">
    <citation type="submission" date="2018-06" db="EMBL/GenBank/DDBJ databases">
        <authorList>
            <consortium name="Pathogen Informatics"/>
            <person name="Doyle S."/>
        </authorList>
    </citation>
    <scope>NUCLEOTIDE SEQUENCE [LARGE SCALE GENOMIC DNA]</scope>
    <source>
        <strain evidence="2 3">NCTC10376</strain>
    </source>
</reference>
<feature type="signal peptide" evidence="1">
    <location>
        <begin position="1"/>
        <end position="22"/>
    </location>
</feature>
<dbReference type="Gene3D" id="2.180.10.10">
    <property type="entry name" value="RHS repeat-associated core"/>
    <property type="match status" value="1"/>
</dbReference>
<organism evidence="2 3">
    <name type="scientific">Proteus vulgaris</name>
    <dbReference type="NCBI Taxonomy" id="585"/>
    <lineage>
        <taxon>Bacteria</taxon>
        <taxon>Pseudomonadati</taxon>
        <taxon>Pseudomonadota</taxon>
        <taxon>Gammaproteobacteria</taxon>
        <taxon>Enterobacterales</taxon>
        <taxon>Morganellaceae</taxon>
        <taxon>Proteus</taxon>
    </lineage>
</organism>
<dbReference type="OrthoDB" id="6458823at2"/>
<evidence type="ECO:0000313" key="3">
    <source>
        <dbReference type="Proteomes" id="UP000254331"/>
    </source>
</evidence>